<evidence type="ECO:0000313" key="3">
    <source>
        <dbReference type="Proteomes" id="UP000185736"/>
    </source>
</evidence>
<dbReference type="EMBL" id="MSGO01000030">
    <property type="protein sequence ID" value="OLL14738.1"/>
    <property type="molecule type" value="Genomic_DNA"/>
</dbReference>
<feature type="transmembrane region" description="Helical" evidence="1">
    <location>
        <begin position="114"/>
        <end position="134"/>
    </location>
</feature>
<dbReference type="AlphaFoldDB" id="A0A1Q8I0V5"/>
<evidence type="ECO:0000256" key="1">
    <source>
        <dbReference type="SAM" id="Phobius"/>
    </source>
</evidence>
<comment type="caution">
    <text evidence="2">The sequence shown here is derived from an EMBL/GenBank/DDBJ whole genome shotgun (WGS) entry which is preliminary data.</text>
</comment>
<organism evidence="2 3">
    <name type="scientific">Actinomyces oris</name>
    <dbReference type="NCBI Taxonomy" id="544580"/>
    <lineage>
        <taxon>Bacteria</taxon>
        <taxon>Bacillati</taxon>
        <taxon>Actinomycetota</taxon>
        <taxon>Actinomycetes</taxon>
        <taxon>Actinomycetales</taxon>
        <taxon>Actinomycetaceae</taxon>
        <taxon>Actinomyces</taxon>
    </lineage>
</organism>
<sequence>MHRPGRASAVPVTDRLVRRTAATGSGCIVLVLCCAVGLLLLASGLKTIVGGGDDSTFGFTMLITGLILLVPVLMMMSMRTEFDSSGIHTRVLGFRRDIPWPRSRSDLFVKRPSAPPLLVILLGLVLIVLALLAGDAGDAAGVSLSARAYVRVPQGRAVWLPGLTRRGLLRSTMVRRGDAELDRIWTWAVARGYTQETGTPVRS</sequence>
<reference evidence="2 3" key="1">
    <citation type="submission" date="2016-12" db="EMBL/GenBank/DDBJ databases">
        <title>Genomic comparison of strains in the 'Actinomyces naeslundii' group.</title>
        <authorList>
            <person name="Mughal S.R."/>
            <person name="Do T."/>
            <person name="Gilbert S.C."/>
            <person name="Witherden E.A."/>
            <person name="Didelot X."/>
            <person name="Beighton D."/>
        </authorList>
    </citation>
    <scope>NUCLEOTIDE SEQUENCE [LARGE SCALE GENOMIC DNA]</scope>
    <source>
        <strain evidence="2 3">S64C</strain>
    </source>
</reference>
<gene>
    <name evidence="2" type="ORF">BKH32_06845</name>
</gene>
<feature type="transmembrane region" description="Helical" evidence="1">
    <location>
        <begin position="57"/>
        <end position="76"/>
    </location>
</feature>
<keyword evidence="1" id="KW-0812">Transmembrane</keyword>
<protein>
    <submittedName>
        <fullName evidence="2">Uncharacterized protein</fullName>
    </submittedName>
</protein>
<name>A0A1Q8I0V5_9ACTO</name>
<feature type="transmembrane region" description="Helical" evidence="1">
    <location>
        <begin position="21"/>
        <end position="45"/>
    </location>
</feature>
<proteinExistence type="predicted"/>
<evidence type="ECO:0000313" key="2">
    <source>
        <dbReference type="EMBL" id="OLL14738.1"/>
    </source>
</evidence>
<keyword evidence="1" id="KW-0472">Membrane</keyword>
<dbReference type="Proteomes" id="UP000185736">
    <property type="component" value="Unassembled WGS sequence"/>
</dbReference>
<keyword evidence="1" id="KW-1133">Transmembrane helix</keyword>
<accession>A0A1Q8I0V5</accession>